<keyword evidence="6" id="KW-0614">Plasmid</keyword>
<dbReference type="KEGG" id="bwe:BcerKBAB4_5631"/>
<accession>A9VUM7</accession>
<dbReference type="InterPro" id="IPR036716">
    <property type="entry name" value="Pest_crys_N_sf"/>
</dbReference>
<name>A9VUM7_BACMK</name>
<proteinExistence type="inferred from homology"/>
<evidence type="ECO:0000313" key="6">
    <source>
        <dbReference type="EMBL" id="ABY46598.1"/>
    </source>
</evidence>
<dbReference type="RefSeq" id="WP_012259881.1">
    <property type="nucleotide sequence ID" value="NC_010180.1"/>
</dbReference>
<dbReference type="AlphaFoldDB" id="A9VUM7"/>
<evidence type="ECO:0000313" key="7">
    <source>
        <dbReference type="Proteomes" id="UP000002154"/>
    </source>
</evidence>
<keyword evidence="2" id="KW-0800">Toxin</keyword>
<evidence type="ECO:0000256" key="5">
    <source>
        <dbReference type="ARBA" id="ARBA00029653"/>
    </source>
</evidence>
<evidence type="ECO:0000256" key="3">
    <source>
        <dbReference type="ARBA" id="ARBA00022969"/>
    </source>
</evidence>
<comment type="similarity">
    <text evidence="1">Belongs to the delta endotoxin family.</text>
</comment>
<reference evidence="6 7" key="1">
    <citation type="journal article" date="2008" name="Chem. Biol. Interact.">
        <title>Extending the Bacillus cereus group genomics to putative food-borne pathogens of different toxicity.</title>
        <authorList>
            <person name="Lapidus A."/>
            <person name="Goltsman E."/>
            <person name="Auger S."/>
            <person name="Galleron N."/>
            <person name="Segurens B."/>
            <person name="Dossat C."/>
            <person name="Land M.L."/>
            <person name="Broussolle V."/>
            <person name="Brillard J."/>
            <person name="Guinebretiere M.H."/>
            <person name="Sanchis V."/>
            <person name="Nguen-The C."/>
            <person name="Lereclus D."/>
            <person name="Richardson P."/>
            <person name="Wincker P."/>
            <person name="Weissenbach J."/>
            <person name="Ehrlich S.D."/>
            <person name="Sorokin A."/>
        </authorList>
    </citation>
    <scope>NUCLEOTIDE SEQUENCE [LARGE SCALE GENOMIC DNA]</scope>
    <source>
        <strain evidence="6 7">KBAB4</strain>
        <plasmid evidence="6 7">pBWB401</plasmid>
    </source>
</reference>
<sequence>MNDTMCPETSTCSSCSPEPYSWEWVAVEATGGVISGVAGFAAVALIKHLFIKEEADQTRDLFKEAVEQICNYINKAIDEAFIREYLADTDNVKEQLKYFAGSNGNNIKLIEDIQSEASRLVQRFYRLGDIAIGALELACSLHLVILKTLATHNPDNWKVPFETSTKEYAEMLSHNANEFLNNVKSRITPPEFGMLPDGGIPPTKLTLGCQFNVDDEPLSFGYGTVTISDDQAIERAREQCNQRHKEKYDEIVNPGILVYNKIMAVSTDLKNIQF</sequence>
<gene>
    <name evidence="6" type="ordered locus">BcerKBAB4_5631</name>
</gene>
<dbReference type="EMBL" id="CP000904">
    <property type="protein sequence ID" value="ABY46598.1"/>
    <property type="molecule type" value="Genomic_DNA"/>
</dbReference>
<organism evidence="6 7">
    <name type="scientific">Bacillus mycoides (strain KBAB4)</name>
    <name type="common">Bacillus weihenstephanensis</name>
    <dbReference type="NCBI Taxonomy" id="315730"/>
    <lineage>
        <taxon>Bacteria</taxon>
        <taxon>Bacillati</taxon>
        <taxon>Bacillota</taxon>
        <taxon>Bacilli</taxon>
        <taxon>Bacillales</taxon>
        <taxon>Bacillaceae</taxon>
        <taxon>Bacillus</taxon>
        <taxon>Bacillus cereus group</taxon>
    </lineage>
</organism>
<dbReference type="SUPFAM" id="SSF56849">
    <property type="entry name" value="delta-Endotoxin (insectocide), N-terminal domain"/>
    <property type="match status" value="1"/>
</dbReference>
<dbReference type="GO" id="GO:0030435">
    <property type="term" value="P:sporulation resulting in formation of a cellular spore"/>
    <property type="evidence" value="ECO:0007669"/>
    <property type="project" value="UniProtKB-KW"/>
</dbReference>
<dbReference type="Proteomes" id="UP000002154">
    <property type="component" value="Plasmid pBWB401"/>
</dbReference>
<geneLocation type="plasmid" evidence="6 7">
    <name>pBWB401</name>
</geneLocation>
<keyword evidence="4" id="KW-0843">Virulence</keyword>
<evidence type="ECO:0000256" key="2">
    <source>
        <dbReference type="ARBA" id="ARBA00022656"/>
    </source>
</evidence>
<keyword evidence="3" id="KW-0749">Sporulation</keyword>
<dbReference type="HOGENOM" id="CLU_1014351_0_0_9"/>
<evidence type="ECO:0000256" key="1">
    <source>
        <dbReference type="ARBA" id="ARBA00007819"/>
    </source>
</evidence>
<dbReference type="GO" id="GO:0090729">
    <property type="term" value="F:toxin activity"/>
    <property type="evidence" value="ECO:0007669"/>
    <property type="project" value="UniProtKB-KW"/>
</dbReference>
<protein>
    <recommendedName>
        <fullName evidence="5">Crystaline entomocidal protoxin</fullName>
    </recommendedName>
</protein>
<evidence type="ECO:0000256" key="4">
    <source>
        <dbReference type="ARBA" id="ARBA00023026"/>
    </source>
</evidence>